<accession>B9L3Y0</accession>
<sequence length="403" mass="43035">MLAQFTGRADGRPVSRPLVKLLVLLIVSFPALAATPLLRPNDRLAARPEPAPALILAQTATHSLVLDARSGQIVSQQPGTSAILAADPGGRLVLSITYDRVTVSRLPSWSTVHVLSIDSEIPPAQAVRRAFPALGDDSPRPYAAEVSPDARYAAVGFVSMAPEPSSWWILWVATLDLERGTWASWALPVPGAHYAYLLPASNHLFVLARDNAVANFDTAGSLYRLDPDTGTLQGQVVLRSAEPGFAPIAGTAAARVPAVTGAHLGTNTLAVLTERLELFVFDPTTLRRVEHRAPISAEILAREIAWLDDDRVIALTQTEELVMVDLASATIATRLPLSGLFGTQLVGADPTTGDVLVMGYPIASEPGSACLYRFGLDGTRDTLSCGLDLNLYERRFARTGPLS</sequence>
<protein>
    <submittedName>
        <fullName evidence="1">Uncharacterized protein</fullName>
    </submittedName>
</protein>
<reference evidence="1 2" key="1">
    <citation type="journal article" date="2009" name="PLoS ONE">
        <title>Complete genome sequence of the aerobic CO-oxidizing thermophile Thermomicrobium roseum.</title>
        <authorList>
            <person name="Wu D."/>
            <person name="Raymond J."/>
            <person name="Wu M."/>
            <person name="Chatterji S."/>
            <person name="Ren Q."/>
            <person name="Graham J.E."/>
            <person name="Bryant D.A."/>
            <person name="Robb F."/>
            <person name="Colman A."/>
            <person name="Tallon L.J."/>
            <person name="Badger J.H."/>
            <person name="Madupu R."/>
            <person name="Ward N.L."/>
            <person name="Eisen J.A."/>
        </authorList>
    </citation>
    <scope>NUCLEOTIDE SEQUENCE [LARGE SCALE GENOMIC DNA]</scope>
    <source>
        <strain evidence="2">ATCC 27502 / DSM 5159 / P-2</strain>
        <plasmid evidence="1">unnamed</plasmid>
    </source>
</reference>
<dbReference type="EMBL" id="CP001276">
    <property type="protein sequence ID" value="ACM07144.1"/>
    <property type="molecule type" value="Genomic_DNA"/>
</dbReference>
<dbReference type="Proteomes" id="UP000000447">
    <property type="component" value="Plasmid unnamed"/>
</dbReference>
<dbReference type="OrthoDB" id="145213at2"/>
<evidence type="ECO:0000313" key="2">
    <source>
        <dbReference type="Proteomes" id="UP000000447"/>
    </source>
</evidence>
<dbReference type="eggNOG" id="ENOG5033EQT">
    <property type="taxonomic scope" value="Bacteria"/>
</dbReference>
<dbReference type="HOGENOM" id="CLU_683217_0_0_0"/>
<evidence type="ECO:0000313" key="1">
    <source>
        <dbReference type="EMBL" id="ACM07144.1"/>
    </source>
</evidence>
<dbReference type="InterPro" id="IPR015943">
    <property type="entry name" value="WD40/YVTN_repeat-like_dom_sf"/>
</dbReference>
<keyword evidence="2" id="KW-1185">Reference proteome</keyword>
<dbReference type="Gene3D" id="2.130.10.10">
    <property type="entry name" value="YVTN repeat-like/Quinoprotein amine dehydrogenase"/>
    <property type="match status" value="1"/>
</dbReference>
<dbReference type="RefSeq" id="WP_012643131.1">
    <property type="nucleotide sequence ID" value="NC_011961.1"/>
</dbReference>
<keyword evidence="1" id="KW-0614">Plasmid</keyword>
<dbReference type="KEGG" id="tro:trd_A0494"/>
<gene>
    <name evidence="1" type="ordered locus">trd_A0494</name>
</gene>
<dbReference type="SUPFAM" id="SSF75011">
    <property type="entry name" value="3-carboxy-cis,cis-mucoante lactonizing enzyme"/>
    <property type="match status" value="1"/>
</dbReference>
<proteinExistence type="predicted"/>
<dbReference type="AlphaFoldDB" id="B9L3Y0"/>
<geneLocation type="plasmid" evidence="2">
    <name>Tros</name>
</geneLocation>
<name>B9L3Y0_THERP</name>
<organism evidence="1 2">
    <name type="scientific">Thermomicrobium roseum (strain ATCC 27502 / DSM 5159 / P-2)</name>
    <dbReference type="NCBI Taxonomy" id="309801"/>
    <lineage>
        <taxon>Bacteria</taxon>
        <taxon>Pseudomonadati</taxon>
        <taxon>Thermomicrobiota</taxon>
        <taxon>Thermomicrobia</taxon>
        <taxon>Thermomicrobiales</taxon>
        <taxon>Thermomicrobiaceae</taxon>
        <taxon>Thermomicrobium</taxon>
    </lineage>
</organism>